<dbReference type="EMBL" id="JAULRT010000047">
    <property type="protein sequence ID" value="MDO3381934.1"/>
    <property type="molecule type" value="Genomic_DNA"/>
</dbReference>
<comment type="caution">
    <text evidence="3">The sequence shown here is derived from an EMBL/GenBank/DDBJ whole genome shotgun (WGS) entry which is preliminary data.</text>
</comment>
<evidence type="ECO:0000313" key="4">
    <source>
        <dbReference type="Proteomes" id="UP001168380"/>
    </source>
</evidence>
<keyword evidence="2" id="KW-0472">Membrane</keyword>
<dbReference type="Pfam" id="PF11219">
    <property type="entry name" value="DUF3014"/>
    <property type="match status" value="1"/>
</dbReference>
<feature type="compositionally biased region" description="Pro residues" evidence="1">
    <location>
        <begin position="46"/>
        <end position="87"/>
    </location>
</feature>
<accession>A0ABT8TCW1</accession>
<evidence type="ECO:0000256" key="2">
    <source>
        <dbReference type="SAM" id="Phobius"/>
    </source>
</evidence>
<feature type="region of interest" description="Disordered" evidence="1">
    <location>
        <begin position="38"/>
        <end position="95"/>
    </location>
</feature>
<keyword evidence="4" id="KW-1185">Reference proteome</keyword>
<evidence type="ECO:0000313" key="3">
    <source>
        <dbReference type="EMBL" id="MDO3381934.1"/>
    </source>
</evidence>
<reference evidence="3" key="1">
    <citation type="submission" date="2023-07" db="EMBL/GenBank/DDBJ databases">
        <title>Gilvimarinus algae sp. nov., isolated from the surface of Kelp.</title>
        <authorList>
            <person name="Sun Y.Y."/>
            <person name="Gong Y."/>
            <person name="Du Z.J."/>
        </authorList>
    </citation>
    <scope>NUCLEOTIDE SEQUENCE</scope>
    <source>
        <strain evidence="3">SDUM040014</strain>
    </source>
</reference>
<keyword evidence="2" id="KW-1133">Transmembrane helix</keyword>
<keyword evidence="2" id="KW-0812">Transmembrane</keyword>
<protein>
    <submittedName>
        <fullName evidence="3">DUF3014 domain-containing protein</fullName>
    </submittedName>
</protein>
<dbReference type="RefSeq" id="WP_302712086.1">
    <property type="nucleotide sequence ID" value="NZ_JAULRT010000047.1"/>
</dbReference>
<feature type="transmembrane region" description="Helical" evidence="2">
    <location>
        <begin position="12"/>
        <end position="30"/>
    </location>
</feature>
<organism evidence="3 4">
    <name type="scientific">Gilvimarinus algae</name>
    <dbReference type="NCBI Taxonomy" id="3058037"/>
    <lineage>
        <taxon>Bacteria</taxon>
        <taxon>Pseudomonadati</taxon>
        <taxon>Pseudomonadota</taxon>
        <taxon>Gammaproteobacteria</taxon>
        <taxon>Cellvibrionales</taxon>
        <taxon>Cellvibrionaceae</taxon>
        <taxon>Gilvimarinus</taxon>
    </lineage>
</organism>
<gene>
    <name evidence="3" type="ORF">QWI16_07070</name>
</gene>
<evidence type="ECO:0000256" key="1">
    <source>
        <dbReference type="SAM" id="MobiDB-lite"/>
    </source>
</evidence>
<dbReference type="Proteomes" id="UP001168380">
    <property type="component" value="Unassembled WGS sequence"/>
</dbReference>
<sequence length="288" mass="31952">MNDSRSSSNVPVIIVVLVLIALLAGFIYWYNTRQTEPEPVTAAPTAPVPAVPAPAPKPEPAPEPEPEPQPAPEPEVVEPPAPEPIPEPKVELPPLNESDDFVAEQLQSDIQKPELLNLVVPEEVVRKTVRAVIGVSENRLVNQYRPVLSPLPTMGITQTAGGPEPEYRLTEENYQRYNKHIALMQSVEPATLAATYRSLEPMFEEAYAEQGLEGSFRDALLQAVDNLLATPDVEGPFTLKRPAVMYKYADPELEALPEPQKLMLRIGPDNREKVEAYLREFKRALEAQ</sequence>
<dbReference type="InterPro" id="IPR021382">
    <property type="entry name" value="DUF3014"/>
</dbReference>
<proteinExistence type="predicted"/>
<name>A0ABT8TCW1_9GAMM</name>